<keyword evidence="4" id="KW-1185">Reference proteome</keyword>
<keyword evidence="2" id="KW-0969">Cilium</keyword>
<dbReference type="AlphaFoldDB" id="A0A839V2U9"/>
<dbReference type="EMBL" id="JABXXQ010000079">
    <property type="protein sequence ID" value="NVN29886.1"/>
    <property type="molecule type" value="Genomic_DNA"/>
</dbReference>
<name>A0A839V2U9_9PROT</name>
<feature type="compositionally biased region" description="Low complexity" evidence="1">
    <location>
        <begin position="173"/>
        <end position="184"/>
    </location>
</feature>
<sequence length="198" mass="20130">MTIMAAMPVGANAPSGGGVAAPVGSSSAQATRDRQRSLHASTSVDTVTLSDAAQTAYQQLSARLATDTAIISDPGASKDARLAAYNDASMSQTRYLKTVVPAQFAATQAMMSTVSASYSETNSTVSQADNEQTSADDTADPDETTTDSTTSTGVSAGDGGTAARTSRHGHGLAGWTTTAAHAAGPPHPTARISYWDRS</sequence>
<feature type="compositionally biased region" description="Low complexity" evidence="1">
    <location>
        <begin position="13"/>
        <end position="28"/>
    </location>
</feature>
<feature type="region of interest" description="Disordered" evidence="1">
    <location>
        <begin position="13"/>
        <end position="43"/>
    </location>
</feature>
<feature type="compositionally biased region" description="Polar residues" evidence="1">
    <location>
        <begin position="121"/>
        <end position="132"/>
    </location>
</feature>
<evidence type="ECO:0000313" key="5">
    <source>
        <dbReference type="Proteomes" id="UP000565205"/>
    </source>
</evidence>
<evidence type="ECO:0000256" key="1">
    <source>
        <dbReference type="SAM" id="MobiDB-lite"/>
    </source>
</evidence>
<gene>
    <name evidence="2" type="ORF">FHR90_001653</name>
    <name evidence="3" type="ORF">HUK83_05995</name>
</gene>
<evidence type="ECO:0000313" key="4">
    <source>
        <dbReference type="Proteomes" id="UP000557688"/>
    </source>
</evidence>
<dbReference type="Proteomes" id="UP000565205">
    <property type="component" value="Unassembled WGS sequence"/>
</dbReference>
<evidence type="ECO:0000313" key="3">
    <source>
        <dbReference type="EMBL" id="NVN29886.1"/>
    </source>
</evidence>
<organism evidence="2 4">
    <name type="scientific">Endobacter medicaginis</name>
    <dbReference type="NCBI Taxonomy" id="1181271"/>
    <lineage>
        <taxon>Bacteria</taxon>
        <taxon>Pseudomonadati</taxon>
        <taxon>Pseudomonadota</taxon>
        <taxon>Alphaproteobacteria</taxon>
        <taxon>Acetobacterales</taxon>
        <taxon>Acetobacteraceae</taxon>
        <taxon>Endobacter</taxon>
    </lineage>
</organism>
<dbReference type="RefSeq" id="WP_176622957.1">
    <property type="nucleotide sequence ID" value="NZ_JABXXQ010000079.1"/>
</dbReference>
<reference evidence="2 4" key="2">
    <citation type="submission" date="2020-08" db="EMBL/GenBank/DDBJ databases">
        <title>Genomic Encyclopedia of Type Strains, Phase III (KMG-III): the genomes of soil and plant-associated and newly described type strains.</title>
        <authorList>
            <person name="Whitman W."/>
        </authorList>
    </citation>
    <scope>NUCLEOTIDE SEQUENCE [LARGE SCALE GENOMIC DNA]</scope>
    <source>
        <strain evidence="2 4">CECT 8088</strain>
    </source>
</reference>
<accession>A0A839V2U9</accession>
<dbReference type="EMBL" id="JACHXV010000005">
    <property type="protein sequence ID" value="MBB3173821.1"/>
    <property type="molecule type" value="Genomic_DNA"/>
</dbReference>
<protein>
    <submittedName>
        <fullName evidence="2">Archaellum component FlaG (FlaF/FlaG flagellin family)</fullName>
    </submittedName>
</protein>
<evidence type="ECO:0000313" key="2">
    <source>
        <dbReference type="EMBL" id="MBB3173821.1"/>
    </source>
</evidence>
<comment type="caution">
    <text evidence="2">The sequence shown here is derived from an EMBL/GenBank/DDBJ whole genome shotgun (WGS) entry which is preliminary data.</text>
</comment>
<proteinExistence type="predicted"/>
<dbReference type="Proteomes" id="UP000557688">
    <property type="component" value="Unassembled WGS sequence"/>
</dbReference>
<feature type="compositionally biased region" description="Low complexity" evidence="1">
    <location>
        <begin position="146"/>
        <end position="155"/>
    </location>
</feature>
<reference evidence="3 5" key="1">
    <citation type="submission" date="2020-06" db="EMBL/GenBank/DDBJ databases">
        <title>Description of novel acetic acid bacteria.</title>
        <authorList>
            <person name="Sombolestani A."/>
        </authorList>
    </citation>
    <scope>NUCLEOTIDE SEQUENCE [LARGE SCALE GENOMIC DNA]</scope>
    <source>
        <strain evidence="3 5">LMG 26838</strain>
    </source>
</reference>
<feature type="region of interest" description="Disordered" evidence="1">
    <location>
        <begin position="121"/>
        <end position="198"/>
    </location>
</feature>
<keyword evidence="2" id="KW-0282">Flagellum</keyword>
<keyword evidence="2" id="KW-0966">Cell projection</keyword>